<dbReference type="InterPro" id="IPR005123">
    <property type="entry name" value="Oxoglu/Fe-dep_dioxygenase_dom"/>
</dbReference>
<evidence type="ECO:0000256" key="6">
    <source>
        <dbReference type="ARBA" id="ARBA00023004"/>
    </source>
</evidence>
<dbReference type="GO" id="GO:0031543">
    <property type="term" value="F:peptidyl-proline dioxygenase activity"/>
    <property type="evidence" value="ECO:0007669"/>
    <property type="project" value="TreeGrafter"/>
</dbReference>
<evidence type="ECO:0000256" key="5">
    <source>
        <dbReference type="ARBA" id="ARBA00023002"/>
    </source>
</evidence>
<dbReference type="EMBL" id="BLQM01000075">
    <property type="protein sequence ID" value="GMH60029.1"/>
    <property type="molecule type" value="Genomic_DNA"/>
</dbReference>
<keyword evidence="3" id="KW-0847">Vitamin C</keyword>
<comment type="cofactor">
    <cofactor evidence="1">
        <name>L-ascorbate</name>
        <dbReference type="ChEBI" id="CHEBI:38290"/>
    </cofactor>
</comment>
<feature type="domain" description="Fe2OG dioxygenase" evidence="8">
    <location>
        <begin position="360"/>
        <end position="456"/>
    </location>
</feature>
<gene>
    <name evidence="9" type="ORF">TL16_g02951</name>
</gene>
<evidence type="ECO:0000259" key="8">
    <source>
        <dbReference type="PROSITE" id="PS51471"/>
    </source>
</evidence>
<feature type="region of interest" description="Disordered" evidence="7">
    <location>
        <begin position="58"/>
        <end position="122"/>
    </location>
</feature>
<feature type="compositionally biased region" description="Basic and acidic residues" evidence="7">
    <location>
        <begin position="106"/>
        <end position="122"/>
    </location>
</feature>
<evidence type="ECO:0000256" key="7">
    <source>
        <dbReference type="SAM" id="MobiDB-lite"/>
    </source>
</evidence>
<protein>
    <recommendedName>
        <fullName evidence="8">Fe2OG dioxygenase domain-containing protein</fullName>
    </recommendedName>
</protein>
<accession>A0A9W6ZSV5</accession>
<name>A0A9W6ZSV5_9STRA</name>
<evidence type="ECO:0000256" key="2">
    <source>
        <dbReference type="ARBA" id="ARBA00022723"/>
    </source>
</evidence>
<dbReference type="Pfam" id="PF13640">
    <property type="entry name" value="2OG-FeII_Oxy_3"/>
    <property type="match status" value="1"/>
</dbReference>
<dbReference type="GO" id="GO:0031418">
    <property type="term" value="F:L-ascorbic acid binding"/>
    <property type="evidence" value="ECO:0007669"/>
    <property type="project" value="UniProtKB-KW"/>
</dbReference>
<dbReference type="AlphaFoldDB" id="A0A9W6ZSV5"/>
<keyword evidence="5" id="KW-0560">Oxidoreductase</keyword>
<comment type="caution">
    <text evidence="9">The sequence shown here is derived from an EMBL/GenBank/DDBJ whole genome shotgun (WGS) entry which is preliminary data.</text>
</comment>
<evidence type="ECO:0000256" key="1">
    <source>
        <dbReference type="ARBA" id="ARBA00001961"/>
    </source>
</evidence>
<organism evidence="9 10">
    <name type="scientific">Triparma laevis f. inornata</name>
    <dbReference type="NCBI Taxonomy" id="1714386"/>
    <lineage>
        <taxon>Eukaryota</taxon>
        <taxon>Sar</taxon>
        <taxon>Stramenopiles</taxon>
        <taxon>Ochrophyta</taxon>
        <taxon>Bolidophyceae</taxon>
        <taxon>Parmales</taxon>
        <taxon>Triparmaceae</taxon>
        <taxon>Triparma</taxon>
    </lineage>
</organism>
<dbReference type="InterPro" id="IPR044862">
    <property type="entry name" value="Pro_4_hyd_alph_FE2OG_OXY"/>
</dbReference>
<dbReference type="GO" id="GO:0008198">
    <property type="term" value="F:ferrous iron binding"/>
    <property type="evidence" value="ECO:0007669"/>
    <property type="project" value="TreeGrafter"/>
</dbReference>
<feature type="compositionally biased region" description="Polar residues" evidence="7">
    <location>
        <begin position="58"/>
        <end position="69"/>
    </location>
</feature>
<evidence type="ECO:0000256" key="4">
    <source>
        <dbReference type="ARBA" id="ARBA00022964"/>
    </source>
</evidence>
<dbReference type="PROSITE" id="PS51471">
    <property type="entry name" value="FE2OG_OXY"/>
    <property type="match status" value="1"/>
</dbReference>
<dbReference type="PANTHER" id="PTHR12907:SF26">
    <property type="entry name" value="HIF PROLYL HYDROXYLASE, ISOFORM C"/>
    <property type="match status" value="1"/>
</dbReference>
<proteinExistence type="predicted"/>
<dbReference type="Gene3D" id="2.60.120.620">
    <property type="entry name" value="q2cbj1_9rhob like domain"/>
    <property type="match status" value="1"/>
</dbReference>
<evidence type="ECO:0000256" key="3">
    <source>
        <dbReference type="ARBA" id="ARBA00022896"/>
    </source>
</evidence>
<feature type="region of interest" description="Disordered" evidence="7">
    <location>
        <begin position="465"/>
        <end position="501"/>
    </location>
</feature>
<evidence type="ECO:0000313" key="9">
    <source>
        <dbReference type="EMBL" id="GMH60029.1"/>
    </source>
</evidence>
<keyword evidence="6" id="KW-0408">Iron</keyword>
<dbReference type="InterPro" id="IPR006620">
    <property type="entry name" value="Pro_4_hyd_alph"/>
</dbReference>
<dbReference type="SMART" id="SM00702">
    <property type="entry name" value="P4Hc"/>
    <property type="match status" value="1"/>
</dbReference>
<sequence length="614" mass="68805">MFSDDSDLSNPLTSPLTLSFLSVLLKPSPTPHPTSIPLTSSLLTLRTNATLYLQQTSWSLPPPTLTSKTSKIHYQPNPSGGTPFESKPTFSNNPQPELYEGQNEGEGEHRVLPPAPRIEREVTLEERAKEEGYGWESRREESKKFPLVTEIPKRIEKIHPQTTSPPPTSSPPDTAKLMQLISTLPIRLTPSLPQPSNLLPSVLPLVLPLGETLPQNINSNLKPWLLTALKVKYALKGKEEWWMIFDDSLQTISSELHENNYCVIDDFLTWKQSRIIQKEVEEAYGEGKLPDLGVVTDGRDGSNTSSVNETVRGDYIGWFGPTKSEGWSEGGLVEYVTKLNTVLDQMKRFTSGKGLQNLVHRSRAMVTCYPPGGRYTKHVDNGGKTGNGRRLTALLYLNSSEVAGELKVYERGGEVVKEVIEPSLGRVVLFWSDERVPHEVLESCGERFCVTIWFFDGEEWEKAREGGVIPESTKLEDDEEDEEVKKNEPSLQHDPNNLVRREPATSDVTPMVVSNEPFCEKGVEPILSELKLAESKPSLDCVVEENEEEYLVKLPIPPRVADMEVECDGRVLTLTLSGFEVYEKVFEGEIEEAEVRAKVSKKKGIMTVKLPKKR</sequence>
<dbReference type="GO" id="GO:0071456">
    <property type="term" value="P:cellular response to hypoxia"/>
    <property type="evidence" value="ECO:0007669"/>
    <property type="project" value="TreeGrafter"/>
</dbReference>
<keyword evidence="2" id="KW-0479">Metal-binding</keyword>
<dbReference type="InterPro" id="IPR051559">
    <property type="entry name" value="HIF_prolyl_hydroxylases"/>
</dbReference>
<keyword evidence="4" id="KW-0223">Dioxygenase</keyword>
<dbReference type="PANTHER" id="PTHR12907">
    <property type="entry name" value="EGL NINE HOMOLOG-RELATED"/>
    <property type="match status" value="1"/>
</dbReference>
<dbReference type="Proteomes" id="UP001162640">
    <property type="component" value="Unassembled WGS sequence"/>
</dbReference>
<evidence type="ECO:0000313" key="10">
    <source>
        <dbReference type="Proteomes" id="UP001162640"/>
    </source>
</evidence>
<reference evidence="10" key="1">
    <citation type="journal article" date="2023" name="Commun. Biol.">
        <title>Genome analysis of Parmales, the sister group of diatoms, reveals the evolutionary specialization of diatoms from phago-mixotrophs to photoautotrophs.</title>
        <authorList>
            <person name="Ban H."/>
            <person name="Sato S."/>
            <person name="Yoshikawa S."/>
            <person name="Yamada K."/>
            <person name="Nakamura Y."/>
            <person name="Ichinomiya M."/>
            <person name="Sato N."/>
            <person name="Blanc-Mathieu R."/>
            <person name="Endo H."/>
            <person name="Kuwata A."/>
            <person name="Ogata H."/>
        </authorList>
    </citation>
    <scope>NUCLEOTIDE SEQUENCE [LARGE SCALE GENOMIC DNA]</scope>
</reference>